<feature type="binding site" evidence="13">
    <location>
        <position position="108"/>
    </location>
    <ligand>
        <name>an alpha-D-glucoside</name>
        <dbReference type="ChEBI" id="CHEBI:22390"/>
    </ligand>
</feature>
<comment type="caution">
    <text evidence="17">The sequence shown here is derived from an EMBL/GenBank/DDBJ whole genome shotgun (WGS) entry which is preliminary data.</text>
</comment>
<dbReference type="GO" id="GO:0005509">
    <property type="term" value="F:calcium ion binding"/>
    <property type="evidence" value="ECO:0007669"/>
    <property type="project" value="InterPro"/>
</dbReference>
<dbReference type="GO" id="GO:0005788">
    <property type="term" value="C:endoplasmic reticulum lumen"/>
    <property type="evidence" value="ECO:0007669"/>
    <property type="project" value="UniProtKB-SubCell"/>
</dbReference>
<dbReference type="InterPro" id="IPR013320">
    <property type="entry name" value="ConA-like_dom_sf"/>
</dbReference>
<evidence type="ECO:0000256" key="1">
    <source>
        <dbReference type="ARBA" id="ARBA00004319"/>
    </source>
</evidence>
<evidence type="ECO:0000256" key="15">
    <source>
        <dbReference type="RuleBase" id="RU362126"/>
    </source>
</evidence>
<keyword evidence="4" id="KW-0479">Metal-binding</keyword>
<dbReference type="FunFam" id="2.10.250.10:FF:000002">
    <property type="entry name" value="Calreticulin"/>
    <property type="match status" value="1"/>
</dbReference>
<evidence type="ECO:0000256" key="13">
    <source>
        <dbReference type="PIRSR" id="PIRSR002356-1"/>
    </source>
</evidence>
<evidence type="ECO:0000256" key="5">
    <source>
        <dbReference type="ARBA" id="ARBA00022729"/>
    </source>
</evidence>
<evidence type="ECO:0000313" key="17">
    <source>
        <dbReference type="EMBL" id="OAF69792.1"/>
    </source>
</evidence>
<reference evidence="17 18" key="1">
    <citation type="submission" date="2016-04" db="EMBL/GenBank/DDBJ databases">
        <title>The genome of Intoshia linei affirms orthonectids as highly simplified spiralians.</title>
        <authorList>
            <person name="Mikhailov K.V."/>
            <person name="Slusarev G.S."/>
            <person name="Nikitin M.A."/>
            <person name="Logacheva M.D."/>
            <person name="Penin A."/>
            <person name="Aleoshin V."/>
            <person name="Panchin Y.V."/>
        </authorList>
    </citation>
    <scope>NUCLEOTIDE SEQUENCE [LARGE SCALE GENOMIC DNA]</scope>
    <source>
        <strain evidence="17">Intl2013</strain>
        <tissue evidence="17">Whole animal</tissue>
    </source>
</reference>
<keyword evidence="9" id="KW-0862">Zinc</keyword>
<dbReference type="OrthoDB" id="1938156at2759"/>
<proteinExistence type="inferred from homology"/>
<dbReference type="GO" id="GO:0005789">
    <property type="term" value="C:endoplasmic reticulum membrane"/>
    <property type="evidence" value="ECO:0007669"/>
    <property type="project" value="TreeGrafter"/>
</dbReference>
<dbReference type="InterPro" id="IPR009033">
    <property type="entry name" value="Calreticulin/calnexin_P_dom_sf"/>
</dbReference>
<dbReference type="Gene3D" id="2.60.120.200">
    <property type="match status" value="1"/>
</dbReference>
<evidence type="ECO:0000256" key="12">
    <source>
        <dbReference type="PIRNR" id="PIRNR002356"/>
    </source>
</evidence>
<name>A0A177B7X7_9BILA</name>
<feature type="chain" id="PRO_5007948902" description="Calreticulin" evidence="15">
    <location>
        <begin position="23"/>
        <end position="410"/>
    </location>
</feature>
<organism evidence="17 18">
    <name type="scientific">Intoshia linei</name>
    <dbReference type="NCBI Taxonomy" id="1819745"/>
    <lineage>
        <taxon>Eukaryota</taxon>
        <taxon>Metazoa</taxon>
        <taxon>Spiralia</taxon>
        <taxon>Lophotrochozoa</taxon>
        <taxon>Mesozoa</taxon>
        <taxon>Orthonectida</taxon>
        <taxon>Rhopaluridae</taxon>
        <taxon>Intoshia</taxon>
    </lineage>
</organism>
<feature type="compositionally biased region" description="Basic and acidic residues" evidence="16">
    <location>
        <begin position="347"/>
        <end position="373"/>
    </location>
</feature>
<evidence type="ECO:0000313" key="18">
    <source>
        <dbReference type="Proteomes" id="UP000078046"/>
    </source>
</evidence>
<dbReference type="PIRSF" id="PIRSF002356">
    <property type="entry name" value="Calreticulin"/>
    <property type="match status" value="1"/>
</dbReference>
<evidence type="ECO:0000256" key="9">
    <source>
        <dbReference type="ARBA" id="ARBA00022833"/>
    </source>
</evidence>
<feature type="compositionally biased region" description="Basic and acidic residues" evidence="16">
    <location>
        <begin position="237"/>
        <end position="250"/>
    </location>
</feature>
<evidence type="ECO:0000256" key="11">
    <source>
        <dbReference type="ARBA" id="ARBA00023186"/>
    </source>
</evidence>
<sequence length="410" mass="46849">MFIKFKSLIFTLCLSLITRSMSKIFFQEQFKDMDNWVSSESGDNLGTFSLNHNKYTQDTSDFELTTVGDAKFFRLSAKFDESINNLENDLVVHYSVAHPQEIDCGGGYLKIMSSDTDQKSINGDSPYGIMFGPDICGGETKKVHLIINYNDKNHLIKHNIPCPHDTFTHSYTLVLSPLHRYKVLVDGELMKEGNIEDDFDVLPSKMIKDPSVSKPDDWVDDEMIDDVTDEKPDDWDQPEKIPDPEATKPEDWDDDDPEWEPPMIENGEWKAKKIKNPDYKGPWVHPEIDNPEYVFDDSLGRFKDLGVAAIEIWQVKSGSRFDSIIISNDEIDAEDHIAVANEKRAAEKKIYDEEKAKEEAERKAAEKDKPKESDDSEDVDDIPSDDDSQTQELEDDVLDGDSEENDKDEL</sequence>
<evidence type="ECO:0000256" key="14">
    <source>
        <dbReference type="PIRSR" id="PIRSR002356-3"/>
    </source>
</evidence>
<gene>
    <name evidence="17" type="ORF">A3Q56_02451</name>
</gene>
<feature type="binding site" evidence="13">
    <location>
        <position position="134"/>
    </location>
    <ligand>
        <name>an alpha-D-glucoside</name>
        <dbReference type="ChEBI" id="CHEBI:22390"/>
    </ligand>
</feature>
<keyword evidence="6" id="KW-0430">Lectin</keyword>
<evidence type="ECO:0000256" key="3">
    <source>
        <dbReference type="ARBA" id="ARBA00015837"/>
    </source>
</evidence>
<feature type="binding site" evidence="13">
    <location>
        <position position="127"/>
    </location>
    <ligand>
        <name>an alpha-D-glucoside</name>
        <dbReference type="ChEBI" id="CHEBI:22390"/>
    </ligand>
</feature>
<keyword evidence="7" id="KW-0677">Repeat</keyword>
<keyword evidence="14" id="KW-1015">Disulfide bond</keyword>
<feature type="signal peptide" evidence="15">
    <location>
        <begin position="1"/>
        <end position="22"/>
    </location>
</feature>
<dbReference type="AlphaFoldDB" id="A0A177B7X7"/>
<dbReference type="EMBL" id="LWCA01000229">
    <property type="protein sequence ID" value="OAF69792.1"/>
    <property type="molecule type" value="Genomic_DNA"/>
</dbReference>
<keyword evidence="18" id="KW-1185">Reference proteome</keyword>
<dbReference type="PROSITE" id="PS00804">
    <property type="entry name" value="CALRETICULIN_2"/>
    <property type="match status" value="1"/>
</dbReference>
<dbReference type="InterPro" id="IPR009169">
    <property type="entry name" value="Calreticulin"/>
</dbReference>
<protein>
    <recommendedName>
        <fullName evidence="3 12">Calreticulin</fullName>
    </recommendedName>
</protein>
<dbReference type="PANTHER" id="PTHR11073:SF2">
    <property type="entry name" value="CALRETICULIN"/>
    <property type="match status" value="1"/>
</dbReference>
<dbReference type="PRINTS" id="PR00626">
    <property type="entry name" value="CALRETICULIN"/>
</dbReference>
<dbReference type="SUPFAM" id="SSF63887">
    <property type="entry name" value="P-domain of calnexin/calreticulin"/>
    <property type="match status" value="1"/>
</dbReference>
<keyword evidence="5 15" id="KW-0732">Signal</keyword>
<dbReference type="PANTHER" id="PTHR11073">
    <property type="entry name" value="CALRETICULIN AND CALNEXIN"/>
    <property type="match status" value="1"/>
</dbReference>
<evidence type="ECO:0000256" key="7">
    <source>
        <dbReference type="ARBA" id="ARBA00022737"/>
    </source>
</evidence>
<evidence type="ECO:0000256" key="6">
    <source>
        <dbReference type="ARBA" id="ARBA00022734"/>
    </source>
</evidence>
<dbReference type="InterPro" id="IPR018124">
    <property type="entry name" value="Calret/calnex_CS"/>
</dbReference>
<comment type="subcellular location">
    <subcellularLocation>
        <location evidence="1 12">Endoplasmic reticulum lumen</location>
    </subcellularLocation>
</comment>
<evidence type="ECO:0000256" key="4">
    <source>
        <dbReference type="ARBA" id="ARBA00022723"/>
    </source>
</evidence>
<accession>A0A177B7X7</accession>
<dbReference type="GO" id="GO:0051082">
    <property type="term" value="F:unfolded protein binding"/>
    <property type="evidence" value="ECO:0007669"/>
    <property type="project" value="InterPro"/>
</dbReference>
<feature type="region of interest" description="Disordered" evidence="16">
    <location>
        <begin position="227"/>
        <end position="266"/>
    </location>
</feature>
<evidence type="ECO:0000256" key="2">
    <source>
        <dbReference type="ARBA" id="ARBA00010983"/>
    </source>
</evidence>
<dbReference type="PROSITE" id="PS00805">
    <property type="entry name" value="CALRETICULIN_REPEAT"/>
    <property type="match status" value="2"/>
</dbReference>
<feature type="binding site" evidence="13">
    <location>
        <position position="110"/>
    </location>
    <ligand>
        <name>an alpha-D-glucoside</name>
        <dbReference type="ChEBI" id="CHEBI:22390"/>
    </ligand>
</feature>
<keyword evidence="11 12" id="KW-0143">Chaperone</keyword>
<dbReference type="Pfam" id="PF00262">
    <property type="entry name" value="Calreticulin"/>
    <property type="match status" value="1"/>
</dbReference>
<feature type="compositionally biased region" description="Acidic residues" evidence="16">
    <location>
        <begin position="227"/>
        <end position="236"/>
    </location>
</feature>
<feature type="compositionally biased region" description="Acidic residues" evidence="16">
    <location>
        <begin position="374"/>
        <end position="410"/>
    </location>
</feature>
<evidence type="ECO:0000256" key="10">
    <source>
        <dbReference type="ARBA" id="ARBA00022837"/>
    </source>
</evidence>
<comment type="similarity">
    <text evidence="2 12 15">Belongs to the calreticulin family.</text>
</comment>
<dbReference type="Proteomes" id="UP000078046">
    <property type="component" value="Unassembled WGS sequence"/>
</dbReference>
<dbReference type="GO" id="GO:0036503">
    <property type="term" value="P:ERAD pathway"/>
    <property type="evidence" value="ECO:0007669"/>
    <property type="project" value="TreeGrafter"/>
</dbReference>
<feature type="region of interest" description="Disordered" evidence="16">
    <location>
        <begin position="347"/>
        <end position="410"/>
    </location>
</feature>
<dbReference type="GO" id="GO:0006457">
    <property type="term" value="P:protein folding"/>
    <property type="evidence" value="ECO:0007669"/>
    <property type="project" value="InterPro"/>
</dbReference>
<dbReference type="InterPro" id="IPR001580">
    <property type="entry name" value="Calret/calnex"/>
</dbReference>
<feature type="binding site" evidence="13">
    <location>
        <position position="311"/>
    </location>
    <ligand>
        <name>an alpha-D-glucoside</name>
        <dbReference type="ChEBI" id="CHEBI:22390"/>
    </ligand>
</feature>
<keyword evidence="10" id="KW-0106">Calcium</keyword>
<dbReference type="Gene3D" id="2.10.250.10">
    <property type="entry name" value="Calreticulin/calnexin, P domain"/>
    <property type="match status" value="1"/>
</dbReference>
<evidence type="ECO:0000256" key="16">
    <source>
        <dbReference type="SAM" id="MobiDB-lite"/>
    </source>
</evidence>
<keyword evidence="8 12" id="KW-0256">Endoplasmic reticulum</keyword>
<dbReference type="GO" id="GO:0030246">
    <property type="term" value="F:carbohydrate binding"/>
    <property type="evidence" value="ECO:0007669"/>
    <property type="project" value="UniProtKB-KW"/>
</dbReference>
<evidence type="ECO:0000256" key="8">
    <source>
        <dbReference type="ARBA" id="ARBA00022824"/>
    </source>
</evidence>
<feature type="disulfide bond" evidence="14">
    <location>
        <begin position="104"/>
        <end position="136"/>
    </location>
</feature>
<dbReference type="SUPFAM" id="SSF49899">
    <property type="entry name" value="Concanavalin A-like lectins/glucanases"/>
    <property type="match status" value="1"/>
</dbReference>